<name>A0A6L5GRZ4_9FIRM</name>
<sequence length="440" mass="47967">MNDNTIEKYLAENFHISKDVIDFVEKSEAQIADRMAHWDRLAEYHQFKVIQAMQKVGLSDRHFHPTTGYGYDDEGREATEKIFADVFGCEAALVRPQITCGTHAISLCLYGVLRPGDELLSISGDPYDTVRTFIGAQGEEKGNGTLTDLGVIFNQIELLPDGIFDTEKIMNAISEKTKMVYIQRSTGYSWRKAITLAEIQRICAVIKAKWPKVVIFVDNCYGEFLDEKEPVAVGADLMAGSLIKNPGGGLAPTGGYTAGRADLVQLCANRLAAPGIGGETGATLGITRTFLQGFFQAPYIVSQAMKTAILVGAVYKNLGYPVCPDVDDYRSDIIQSIRLGDPKAVEVFCQAVQKAAPVDSFVTPVPWDMPGYDVPVIMAAGAFIQGSSIELSADAPMREPYIVYFQGGLTHAHGKLGLMLSLQQLVDAGFVAQDKLQTLD</sequence>
<evidence type="ECO:0008006" key="3">
    <source>
        <dbReference type="Google" id="ProtNLM"/>
    </source>
</evidence>
<dbReference type="AlphaFoldDB" id="A0A6L5GRZ4"/>
<dbReference type="InterPro" id="IPR009651">
    <property type="entry name" value="Met_g_lyase_put"/>
</dbReference>
<keyword evidence="2" id="KW-1185">Reference proteome</keyword>
<organism evidence="1 2">
    <name type="scientific">Candidatus Pseudoramibacter fermentans</name>
    <dbReference type="NCBI Taxonomy" id="2594427"/>
    <lineage>
        <taxon>Bacteria</taxon>
        <taxon>Bacillati</taxon>
        <taxon>Bacillota</taxon>
        <taxon>Clostridia</taxon>
        <taxon>Eubacteriales</taxon>
        <taxon>Eubacteriaceae</taxon>
        <taxon>Pseudoramibacter</taxon>
    </lineage>
</organism>
<evidence type="ECO:0000313" key="2">
    <source>
        <dbReference type="Proteomes" id="UP000473648"/>
    </source>
</evidence>
<dbReference type="EMBL" id="VOGB01000004">
    <property type="protein sequence ID" value="MQM72997.1"/>
    <property type="molecule type" value="Genomic_DNA"/>
</dbReference>
<dbReference type="InterPro" id="IPR015424">
    <property type="entry name" value="PyrdxlP-dep_Trfase"/>
</dbReference>
<dbReference type="PANTHER" id="PTHR46658:SF1">
    <property type="entry name" value="CYS OR MET METABOLISM PYRIDOXAL-PHOSPHATE-DEPENDENT ENZYME"/>
    <property type="match status" value="1"/>
</dbReference>
<dbReference type="InterPro" id="IPR015421">
    <property type="entry name" value="PyrdxlP-dep_Trfase_major"/>
</dbReference>
<dbReference type="Pfam" id="PF06838">
    <property type="entry name" value="Met_gamma_lyase"/>
    <property type="match status" value="1"/>
</dbReference>
<dbReference type="Gene3D" id="3.40.640.10">
    <property type="entry name" value="Type I PLP-dependent aspartate aminotransferase-like (Major domain)"/>
    <property type="match status" value="1"/>
</dbReference>
<comment type="caution">
    <text evidence="1">The sequence shown here is derived from an EMBL/GenBank/DDBJ whole genome shotgun (WGS) entry which is preliminary data.</text>
</comment>
<dbReference type="Proteomes" id="UP000473648">
    <property type="component" value="Unassembled WGS sequence"/>
</dbReference>
<dbReference type="PANTHER" id="PTHR46658">
    <property type="entry name" value="CYS OR MET METABOLISM PYRIDOXAL-PHOSPHATE-DEPENDENT ENZYME"/>
    <property type="match status" value="1"/>
</dbReference>
<dbReference type="Gene3D" id="3.90.1150.60">
    <property type="entry name" value="Methioning gamme-lyase, C-terminal domain"/>
    <property type="match status" value="1"/>
</dbReference>
<protein>
    <recommendedName>
        <fullName evidence="3">Methionine gamma-lyase family protein</fullName>
    </recommendedName>
</protein>
<dbReference type="SUPFAM" id="SSF53383">
    <property type="entry name" value="PLP-dependent transferases"/>
    <property type="match status" value="1"/>
</dbReference>
<gene>
    <name evidence="1" type="ORF">FRC53_06165</name>
</gene>
<evidence type="ECO:0000313" key="1">
    <source>
        <dbReference type="EMBL" id="MQM72997.1"/>
    </source>
</evidence>
<reference evidence="1" key="1">
    <citation type="journal article" date="2020" name="Appl. Environ. Microbiol.">
        <title>Medium-Chain Fatty Acid Synthesis by 'Candidatus Weimeria bifida' gen. nov., sp. nov., and 'Candidatus Pseudoramibacter fermentans' sp. nov.</title>
        <authorList>
            <person name="Scarborough M.J."/>
            <person name="Myers K.S."/>
            <person name="Donohue T.J."/>
            <person name="Noguera D.R."/>
        </authorList>
    </citation>
    <scope>NUCLEOTIDE SEQUENCE</scope>
    <source>
        <strain evidence="1">EUB1.1</strain>
    </source>
</reference>
<accession>A0A6L5GRZ4</accession>
<proteinExistence type="predicted"/>